<dbReference type="GO" id="GO:0045944">
    <property type="term" value="P:positive regulation of transcription by RNA polymerase II"/>
    <property type="evidence" value="ECO:0007669"/>
    <property type="project" value="InterPro"/>
</dbReference>
<keyword evidence="3" id="KW-0238">DNA-binding</keyword>
<dbReference type="SMART" id="SM00432">
    <property type="entry name" value="MADS"/>
    <property type="match status" value="1"/>
</dbReference>
<keyword evidence="2" id="KW-0805">Transcription regulation</keyword>
<dbReference type="EnsemblPlants" id="AUR62002529-RA">
    <property type="protein sequence ID" value="AUR62002529-RA:cds"/>
    <property type="gene ID" value="AUR62002529"/>
</dbReference>
<dbReference type="PANTHER" id="PTHR48019">
    <property type="entry name" value="SERUM RESPONSE FACTOR HOMOLOG"/>
    <property type="match status" value="1"/>
</dbReference>
<dbReference type="OrthoDB" id="779403at2759"/>
<evidence type="ECO:0000313" key="7">
    <source>
        <dbReference type="EnsemblPlants" id="AUR62002529-RA:cds"/>
    </source>
</evidence>
<dbReference type="GeneID" id="110718268"/>
<evidence type="ECO:0000313" key="8">
    <source>
        <dbReference type="Proteomes" id="UP000596660"/>
    </source>
</evidence>
<dbReference type="Gramene" id="AUR62002529-RA">
    <property type="protein sequence ID" value="AUR62002529-RA:cds"/>
    <property type="gene ID" value="AUR62002529"/>
</dbReference>
<evidence type="ECO:0000256" key="2">
    <source>
        <dbReference type="ARBA" id="ARBA00023015"/>
    </source>
</evidence>
<dbReference type="InterPro" id="IPR036879">
    <property type="entry name" value="TF_MADSbox_sf"/>
</dbReference>
<dbReference type="Proteomes" id="UP000596660">
    <property type="component" value="Unplaced"/>
</dbReference>
<evidence type="ECO:0000256" key="3">
    <source>
        <dbReference type="ARBA" id="ARBA00023125"/>
    </source>
</evidence>
<keyword evidence="4" id="KW-0804">Transcription</keyword>
<protein>
    <recommendedName>
        <fullName evidence="6">MADS-box domain-containing protein</fullName>
    </recommendedName>
</protein>
<dbReference type="Gene3D" id="3.40.1810.10">
    <property type="entry name" value="Transcription factor, MADS-box"/>
    <property type="match status" value="1"/>
</dbReference>
<dbReference type="SUPFAM" id="SSF55455">
    <property type="entry name" value="SRF-like"/>
    <property type="match status" value="1"/>
</dbReference>
<dbReference type="GO" id="GO:0000987">
    <property type="term" value="F:cis-regulatory region sequence-specific DNA binding"/>
    <property type="evidence" value="ECO:0007669"/>
    <property type="project" value="InterPro"/>
</dbReference>
<dbReference type="PROSITE" id="PS50066">
    <property type="entry name" value="MADS_BOX_2"/>
    <property type="match status" value="1"/>
</dbReference>
<dbReference type="CDD" id="cd00266">
    <property type="entry name" value="MADS_SRF_like"/>
    <property type="match status" value="1"/>
</dbReference>
<dbReference type="GO" id="GO:0000981">
    <property type="term" value="F:DNA-binding transcription factor activity, RNA polymerase II-specific"/>
    <property type="evidence" value="ECO:0007669"/>
    <property type="project" value="InterPro"/>
</dbReference>
<reference evidence="7" key="1">
    <citation type="journal article" date="2017" name="Nature">
        <title>The genome of Chenopodium quinoa.</title>
        <authorList>
            <person name="Jarvis D.E."/>
            <person name="Ho Y.S."/>
            <person name="Lightfoot D.J."/>
            <person name="Schmoeckel S.M."/>
            <person name="Li B."/>
            <person name="Borm T.J.A."/>
            <person name="Ohyanagi H."/>
            <person name="Mineta K."/>
            <person name="Michell C.T."/>
            <person name="Saber N."/>
            <person name="Kharbatia N.M."/>
            <person name="Rupper R.R."/>
            <person name="Sharp A.R."/>
            <person name="Dally N."/>
            <person name="Boughton B.A."/>
            <person name="Woo Y.H."/>
            <person name="Gao G."/>
            <person name="Schijlen E.G.W.M."/>
            <person name="Guo X."/>
            <person name="Momin A.A."/>
            <person name="Negrao S."/>
            <person name="Al-Babili S."/>
            <person name="Gehring C."/>
            <person name="Roessner U."/>
            <person name="Jung C."/>
            <person name="Murphy K."/>
            <person name="Arold S.T."/>
            <person name="Gojobori T."/>
            <person name="van der Linden C.G."/>
            <person name="van Loo E.N."/>
            <person name="Jellen E.N."/>
            <person name="Maughan P.J."/>
            <person name="Tester M."/>
        </authorList>
    </citation>
    <scope>NUCLEOTIDE SEQUENCE [LARGE SCALE GENOMIC DNA]</scope>
    <source>
        <strain evidence="7">cv. PI 614886</strain>
    </source>
</reference>
<evidence type="ECO:0000259" key="6">
    <source>
        <dbReference type="PROSITE" id="PS50066"/>
    </source>
</evidence>
<dbReference type="InterPro" id="IPR002100">
    <property type="entry name" value="TF_MADSbox"/>
</dbReference>
<dbReference type="InterPro" id="IPR033897">
    <property type="entry name" value="SRF-like_MADS-box"/>
</dbReference>
<proteinExistence type="predicted"/>
<evidence type="ECO:0000256" key="1">
    <source>
        <dbReference type="ARBA" id="ARBA00004123"/>
    </source>
</evidence>
<sequence>MARKKVNLAFIQNASTRRATYKKRVQGLIKKTEELSVLCGVDACTIIYGPNEEGPIVWPPSEVEAKRIISDFKRKPEVYQSQRKFNQETFLSESIKKVEDKLLKLKKKNREIEVGKMVSDILNGKSTLKEINSSDLGDLLWVIEDKIKTIEYRIRVTKEGK</sequence>
<gene>
    <name evidence="7" type="primary">LOC110718268</name>
</gene>
<dbReference type="OMA" id="TIMLYEA"/>
<keyword evidence="8" id="KW-1185">Reference proteome</keyword>
<dbReference type="PRINTS" id="PR00404">
    <property type="entry name" value="MADSDOMAIN"/>
</dbReference>
<dbReference type="GO" id="GO:0046983">
    <property type="term" value="F:protein dimerization activity"/>
    <property type="evidence" value="ECO:0007669"/>
    <property type="project" value="InterPro"/>
</dbReference>
<evidence type="ECO:0000256" key="5">
    <source>
        <dbReference type="ARBA" id="ARBA00023242"/>
    </source>
</evidence>
<dbReference type="RefSeq" id="XP_021752797.1">
    <property type="nucleotide sequence ID" value="XM_021897105.1"/>
</dbReference>
<dbReference type="Pfam" id="PF00319">
    <property type="entry name" value="SRF-TF"/>
    <property type="match status" value="1"/>
</dbReference>
<organism evidence="7 8">
    <name type="scientific">Chenopodium quinoa</name>
    <name type="common">Quinoa</name>
    <dbReference type="NCBI Taxonomy" id="63459"/>
    <lineage>
        <taxon>Eukaryota</taxon>
        <taxon>Viridiplantae</taxon>
        <taxon>Streptophyta</taxon>
        <taxon>Embryophyta</taxon>
        <taxon>Tracheophyta</taxon>
        <taxon>Spermatophyta</taxon>
        <taxon>Magnoliopsida</taxon>
        <taxon>eudicotyledons</taxon>
        <taxon>Gunneridae</taxon>
        <taxon>Pentapetalae</taxon>
        <taxon>Caryophyllales</taxon>
        <taxon>Chenopodiaceae</taxon>
        <taxon>Chenopodioideae</taxon>
        <taxon>Atripliceae</taxon>
        <taxon>Chenopodium</taxon>
    </lineage>
</organism>
<dbReference type="GO" id="GO:0005634">
    <property type="term" value="C:nucleus"/>
    <property type="evidence" value="ECO:0007669"/>
    <property type="project" value="UniProtKB-SubCell"/>
</dbReference>
<accession>A0A803KU21</accession>
<feature type="domain" description="MADS-box" evidence="6">
    <location>
        <begin position="1"/>
        <end position="51"/>
    </location>
</feature>
<evidence type="ECO:0000256" key="4">
    <source>
        <dbReference type="ARBA" id="ARBA00023163"/>
    </source>
</evidence>
<reference evidence="7" key="2">
    <citation type="submission" date="2021-03" db="UniProtKB">
        <authorList>
            <consortium name="EnsemblPlants"/>
        </authorList>
    </citation>
    <scope>IDENTIFICATION</scope>
</reference>
<keyword evidence="5" id="KW-0539">Nucleus</keyword>
<name>A0A803KU21_CHEQI</name>
<dbReference type="InterPro" id="IPR050142">
    <property type="entry name" value="MADS-box/MEF2_TF"/>
</dbReference>
<dbReference type="KEGG" id="cqi:110718268"/>
<comment type="subcellular location">
    <subcellularLocation>
        <location evidence="1">Nucleus</location>
    </subcellularLocation>
</comment>
<dbReference type="AlphaFoldDB" id="A0A803KU21"/>